<reference evidence="10 11" key="1">
    <citation type="submission" date="2023-10" db="EMBL/GenBank/DDBJ databases">
        <title>The genome sequence of Streptomyces sp. HUAS YS2.</title>
        <authorList>
            <person name="Mo P."/>
        </authorList>
    </citation>
    <scope>NUCLEOTIDE SEQUENCE [LARGE SCALE GENOMIC DNA]</scope>
    <source>
        <strain evidence="10 11">HUAS YS2</strain>
    </source>
</reference>
<dbReference type="InterPro" id="IPR008271">
    <property type="entry name" value="Ser/Thr_kinase_AS"/>
</dbReference>
<dbReference type="InterPro" id="IPR011990">
    <property type="entry name" value="TPR-like_helical_dom_sf"/>
</dbReference>
<gene>
    <name evidence="10" type="ORF">R2D22_22265</name>
</gene>
<keyword evidence="2" id="KW-0723">Serine/threonine-protein kinase</keyword>
<dbReference type="GO" id="GO:0016301">
    <property type="term" value="F:kinase activity"/>
    <property type="evidence" value="ECO:0007669"/>
    <property type="project" value="UniProtKB-KW"/>
</dbReference>
<dbReference type="PROSITE" id="PS50011">
    <property type="entry name" value="PROTEIN_KINASE_DOM"/>
    <property type="match status" value="1"/>
</dbReference>
<feature type="binding site" evidence="7">
    <location>
        <position position="39"/>
    </location>
    <ligand>
        <name>ATP</name>
        <dbReference type="ChEBI" id="CHEBI:30616"/>
    </ligand>
</feature>
<sequence length="505" mass="54533">MNGRVIGGRYELAGLIGQGGMGQVWTAYDGRLDRRVAVKLLRPDHMAAATTANEIRRRFVRECRVTAQVDHPGLVTVHDAGSDGDDLYLVMQYVEGADLADHLAEHDPYPWQWAVSVAAQLCAVLAAVHAVPIVHRDLKPRNVMVKPDGTVTVLDLGVASVLDTDTTRLTHTGSPIGSPAYMAPEQAMGGAVGPATDLYALGALLHELLSGNVPFAGSTALGVLHRHLYEPPLPLRQLRPEVPEPLEALVLRLLAKDPRHRPSGAQEVYEHLVPLLPARGVPAGPMDPTRPFLRPHAPWPDRASAPAPAPVPPAAPPAAARPDVAAAVDEVKRLLGEGSITQAVDILGGILPAAAAEHGEHSPVVRILRKQYATTLMDDGQYRRALPELRRLADDRAAEAGPGDPQTLQFRYDAAQCLEQLGETAAALAEYRALLPSYESGTPDPARAFDIRHRIGQLLLAMGDHTAAGQHMQNLLYDAELQYGPYHPLAVDLRRALDRQRQMGR</sequence>
<dbReference type="Gene3D" id="1.25.40.10">
    <property type="entry name" value="Tetratricopeptide repeat domain"/>
    <property type="match status" value="1"/>
</dbReference>
<dbReference type="Proteomes" id="UP001301731">
    <property type="component" value="Chromosome"/>
</dbReference>
<keyword evidence="3" id="KW-0808">Transferase</keyword>
<dbReference type="InterPro" id="IPR011009">
    <property type="entry name" value="Kinase-like_dom_sf"/>
</dbReference>
<evidence type="ECO:0000313" key="11">
    <source>
        <dbReference type="Proteomes" id="UP001301731"/>
    </source>
</evidence>
<dbReference type="RefSeq" id="WP_318106392.1">
    <property type="nucleotide sequence ID" value="NZ_CP137573.1"/>
</dbReference>
<dbReference type="EC" id="2.7.11.1" evidence="1"/>
<dbReference type="PANTHER" id="PTHR43289:SF6">
    <property type="entry name" value="SERINE_THREONINE-PROTEIN KINASE NEKL-3"/>
    <property type="match status" value="1"/>
</dbReference>
<dbReference type="Gene3D" id="3.30.200.20">
    <property type="entry name" value="Phosphorylase Kinase, domain 1"/>
    <property type="match status" value="1"/>
</dbReference>
<evidence type="ECO:0000313" key="10">
    <source>
        <dbReference type="EMBL" id="WOX23964.1"/>
    </source>
</evidence>
<evidence type="ECO:0000256" key="1">
    <source>
        <dbReference type="ARBA" id="ARBA00012513"/>
    </source>
</evidence>
<keyword evidence="11" id="KW-1185">Reference proteome</keyword>
<dbReference type="PANTHER" id="PTHR43289">
    <property type="entry name" value="MITOGEN-ACTIVATED PROTEIN KINASE KINASE KINASE 20-RELATED"/>
    <property type="match status" value="1"/>
</dbReference>
<evidence type="ECO:0000259" key="9">
    <source>
        <dbReference type="PROSITE" id="PS50011"/>
    </source>
</evidence>
<dbReference type="EMBL" id="CP137573">
    <property type="protein sequence ID" value="WOX23964.1"/>
    <property type="molecule type" value="Genomic_DNA"/>
</dbReference>
<keyword evidence="6 7" id="KW-0067">ATP-binding</keyword>
<dbReference type="PROSITE" id="PS00108">
    <property type="entry name" value="PROTEIN_KINASE_ST"/>
    <property type="match status" value="1"/>
</dbReference>
<evidence type="ECO:0000256" key="3">
    <source>
        <dbReference type="ARBA" id="ARBA00022679"/>
    </source>
</evidence>
<evidence type="ECO:0000256" key="2">
    <source>
        <dbReference type="ARBA" id="ARBA00022527"/>
    </source>
</evidence>
<keyword evidence="4 7" id="KW-0547">Nucleotide-binding</keyword>
<feature type="region of interest" description="Disordered" evidence="8">
    <location>
        <begin position="290"/>
        <end position="321"/>
    </location>
</feature>
<name>A0ABZ0LWU4_9ACTN</name>
<protein>
    <recommendedName>
        <fullName evidence="1">non-specific serine/threonine protein kinase</fullName>
        <ecNumber evidence="1">2.7.11.1</ecNumber>
    </recommendedName>
</protein>
<evidence type="ECO:0000256" key="7">
    <source>
        <dbReference type="PROSITE-ProRule" id="PRU10141"/>
    </source>
</evidence>
<evidence type="ECO:0000256" key="4">
    <source>
        <dbReference type="ARBA" id="ARBA00022741"/>
    </source>
</evidence>
<keyword evidence="5 10" id="KW-0418">Kinase</keyword>
<dbReference type="SUPFAM" id="SSF56112">
    <property type="entry name" value="Protein kinase-like (PK-like)"/>
    <property type="match status" value="1"/>
</dbReference>
<dbReference type="PROSITE" id="PS00107">
    <property type="entry name" value="PROTEIN_KINASE_ATP"/>
    <property type="match status" value="1"/>
</dbReference>
<dbReference type="InterPro" id="IPR017441">
    <property type="entry name" value="Protein_kinase_ATP_BS"/>
</dbReference>
<dbReference type="CDD" id="cd14014">
    <property type="entry name" value="STKc_PknB_like"/>
    <property type="match status" value="1"/>
</dbReference>
<evidence type="ECO:0000256" key="6">
    <source>
        <dbReference type="ARBA" id="ARBA00022840"/>
    </source>
</evidence>
<dbReference type="SMART" id="SM00220">
    <property type="entry name" value="S_TKc"/>
    <property type="match status" value="1"/>
</dbReference>
<evidence type="ECO:0000256" key="8">
    <source>
        <dbReference type="SAM" id="MobiDB-lite"/>
    </source>
</evidence>
<dbReference type="SUPFAM" id="SSF48452">
    <property type="entry name" value="TPR-like"/>
    <property type="match status" value="1"/>
</dbReference>
<proteinExistence type="predicted"/>
<evidence type="ECO:0000256" key="5">
    <source>
        <dbReference type="ARBA" id="ARBA00022777"/>
    </source>
</evidence>
<feature type="domain" description="Protein kinase" evidence="9">
    <location>
        <begin position="10"/>
        <end position="276"/>
    </location>
</feature>
<dbReference type="InterPro" id="IPR000719">
    <property type="entry name" value="Prot_kinase_dom"/>
</dbReference>
<accession>A0ABZ0LWU4</accession>
<organism evidence="10 11">
    <name type="scientific">Streptomyces solicathayae</name>
    <dbReference type="NCBI Taxonomy" id="3081768"/>
    <lineage>
        <taxon>Bacteria</taxon>
        <taxon>Bacillati</taxon>
        <taxon>Actinomycetota</taxon>
        <taxon>Actinomycetes</taxon>
        <taxon>Kitasatosporales</taxon>
        <taxon>Streptomycetaceae</taxon>
        <taxon>Streptomyces</taxon>
    </lineage>
</organism>
<dbReference type="Pfam" id="PF00069">
    <property type="entry name" value="Pkinase"/>
    <property type="match status" value="1"/>
</dbReference>
<dbReference type="Gene3D" id="1.10.510.10">
    <property type="entry name" value="Transferase(Phosphotransferase) domain 1"/>
    <property type="match status" value="1"/>
</dbReference>
<feature type="compositionally biased region" description="Pro residues" evidence="8">
    <location>
        <begin position="307"/>
        <end position="316"/>
    </location>
</feature>